<dbReference type="PANTHER" id="PTHR43775:SF37">
    <property type="entry name" value="SI:DKEY-61P9.11"/>
    <property type="match status" value="1"/>
</dbReference>
<protein>
    <submittedName>
        <fullName evidence="5">Polyketide synthase dehydratase domain-containing protein</fullName>
    </submittedName>
</protein>
<dbReference type="GeneID" id="68352410"/>
<evidence type="ECO:0000256" key="3">
    <source>
        <dbReference type="PROSITE-ProRule" id="PRU01363"/>
    </source>
</evidence>
<dbReference type="InterPro" id="IPR020843">
    <property type="entry name" value="ER"/>
</dbReference>
<dbReference type="GO" id="GO:0044550">
    <property type="term" value="P:secondary metabolite biosynthetic process"/>
    <property type="evidence" value="ECO:0007669"/>
    <property type="project" value="TreeGrafter"/>
</dbReference>
<dbReference type="Pfam" id="PF23114">
    <property type="entry name" value="NAD-bd_HRPKS_sdrA"/>
    <property type="match status" value="1"/>
</dbReference>
<evidence type="ECO:0000313" key="6">
    <source>
        <dbReference type="Proteomes" id="UP000824596"/>
    </source>
</evidence>
<feature type="active site" description="Proton acceptor; for dehydratase activity" evidence="3">
    <location>
        <position position="61"/>
    </location>
</feature>
<comment type="caution">
    <text evidence="5">The sequence shown here is derived from an EMBL/GenBank/DDBJ whole genome shotgun (WGS) entry which is preliminary data.</text>
</comment>
<dbReference type="InterPro" id="IPR020807">
    <property type="entry name" value="PKS_DH"/>
</dbReference>
<dbReference type="Pfam" id="PF08240">
    <property type="entry name" value="ADH_N"/>
    <property type="match status" value="1"/>
</dbReference>
<dbReference type="InterPro" id="IPR013154">
    <property type="entry name" value="ADH-like_N"/>
</dbReference>
<gene>
    <name evidence="5" type="ORF">HRG_03281</name>
</gene>
<sequence>MAPYPWSEHKYWSESRASEQHRKLSFARHDLLGRLEDAYNETEPVWRNTLSSDDVPWLKDHRMQGFATFPLAGYLSMAVEAACQRSQLRSRPVSLERFYAELEANGAGYRSSFRLQPEAGLTSHGSFTASRIAVPDTAPQMPSLYETPSILSVPFIDFLFQHVFPILGAGYGQMPCLFMPSAIKEIDMSAALPNQPGQQVQAVAYGCPDPASRGPVEFWIDGWHSSQADPVIRITGFKMTPVGNLDLDGQSPRPLCYKIKWEPLKAGKVQSNGQAVTNGYAHTDGHTIGVMNGSGTNGRHGRGEQGAATVVISDAKESDQLAGALLDLIETRTGSRASVCPLFNIEPSSSARYICLAEVDAPLIHNMTAHTFARLQTLLLQCGSMLWVTSGAYRCSESPGTCKTMAQGLLRTVRSETGKAAAMLDLDPGSRLGAPDRAELIVEALDASLASQDGTGGEFEFAEEAGRLVVPRVAGDTDIDVSIFRESLPAAPYLQDFEQAGRRLKVVVGSPGALSSLYWTDQAEFCLNDEEIEIKVAATGRNFKDVVIGMGELASPHLGIECSGTVTRTGRNVESLAVGDRVCAIVRGAYGTHAVCHSTSAAAITADISFEVAASLPVIYSTAYYAITELARIEPGEKILIHAASRGVGQAAIQLSRNTDSGLAVREATGGKGVDVVLNSLAGDLLRETWDCVAPFRRFIEIGKRDIVANTRLEMANFNNNYTFSSIDLTLMAAERPKTMSRVLTAIMNLISKRIIYPIGPITTVGISEVESALRTLQSGKTSGKVVVNHLALNQQVKATHPMTAPYLPSDATYVIIGGTGGIGRSLAKRMDVLFEKRAFGDYQDVVRSKDKAKQAEVMKSMLGSSMGELELLALVEASIRGQVGGEQCITGLDFSNPTALPYYSSDNRFLYLRKAALAKLVQDNDAAESVDMPISHRLRIASSFEQAHEIVTRGIKEKLSAILMIPAEVMAA</sequence>
<proteinExistence type="predicted"/>
<reference evidence="5" key="1">
    <citation type="submission" date="2021-09" db="EMBL/GenBank/DDBJ databases">
        <title>A high-quality genome of the endoparasitic fungus Hirsutella rhossiliensis with a comparison of Hirsutella genomes reveals transposable elements contributing to genome size variation.</title>
        <authorList>
            <person name="Lin R."/>
            <person name="Jiao Y."/>
            <person name="Sun X."/>
            <person name="Ling J."/>
            <person name="Xie B."/>
            <person name="Cheng X."/>
        </authorList>
    </citation>
    <scope>NUCLEOTIDE SEQUENCE</scope>
    <source>
        <strain evidence="5">HR02</strain>
    </source>
</reference>
<keyword evidence="6" id="KW-1185">Reference proteome</keyword>
<dbReference type="Gene3D" id="3.10.129.110">
    <property type="entry name" value="Polyketide synthase dehydratase"/>
    <property type="match status" value="1"/>
</dbReference>
<dbReference type="InterPro" id="IPR011032">
    <property type="entry name" value="GroES-like_sf"/>
</dbReference>
<keyword evidence="2" id="KW-0597">Phosphoprotein</keyword>
<name>A0A9P8N1Q3_9HYPO</name>
<evidence type="ECO:0000259" key="4">
    <source>
        <dbReference type="PROSITE" id="PS52019"/>
    </source>
</evidence>
<dbReference type="PANTHER" id="PTHR43775">
    <property type="entry name" value="FATTY ACID SYNTHASE"/>
    <property type="match status" value="1"/>
</dbReference>
<dbReference type="OrthoDB" id="329835at2759"/>
<dbReference type="Pfam" id="PF13602">
    <property type="entry name" value="ADH_zinc_N_2"/>
    <property type="match status" value="1"/>
</dbReference>
<dbReference type="GO" id="GO:0006633">
    <property type="term" value="P:fatty acid biosynthetic process"/>
    <property type="evidence" value="ECO:0007669"/>
    <property type="project" value="TreeGrafter"/>
</dbReference>
<dbReference type="AlphaFoldDB" id="A0A9P8N1Q3"/>
<dbReference type="GO" id="GO:0004312">
    <property type="term" value="F:fatty acid synthase activity"/>
    <property type="evidence" value="ECO:0007669"/>
    <property type="project" value="TreeGrafter"/>
</dbReference>
<organism evidence="5 6">
    <name type="scientific">Hirsutella rhossiliensis</name>
    <dbReference type="NCBI Taxonomy" id="111463"/>
    <lineage>
        <taxon>Eukaryota</taxon>
        <taxon>Fungi</taxon>
        <taxon>Dikarya</taxon>
        <taxon>Ascomycota</taxon>
        <taxon>Pezizomycotina</taxon>
        <taxon>Sordariomycetes</taxon>
        <taxon>Hypocreomycetidae</taxon>
        <taxon>Hypocreales</taxon>
        <taxon>Ophiocordycipitaceae</taxon>
        <taxon>Hirsutella</taxon>
    </lineage>
</organism>
<accession>A0A9P8N1Q3</accession>
<dbReference type="SUPFAM" id="SSF51735">
    <property type="entry name" value="NAD(P)-binding Rossmann-fold domains"/>
    <property type="match status" value="1"/>
</dbReference>
<evidence type="ECO:0000313" key="5">
    <source>
        <dbReference type="EMBL" id="KAH0965265.1"/>
    </source>
</evidence>
<dbReference type="SMART" id="SM00826">
    <property type="entry name" value="PKS_DH"/>
    <property type="match status" value="1"/>
</dbReference>
<dbReference type="Proteomes" id="UP000824596">
    <property type="component" value="Unassembled WGS sequence"/>
</dbReference>
<dbReference type="Gene3D" id="3.10.129.120">
    <property type="match status" value="1"/>
</dbReference>
<dbReference type="PROSITE" id="PS52019">
    <property type="entry name" value="PKS_MFAS_DH"/>
    <property type="match status" value="1"/>
</dbReference>
<dbReference type="Pfam" id="PF21089">
    <property type="entry name" value="PKS_DH_N"/>
    <property type="match status" value="1"/>
</dbReference>
<evidence type="ECO:0000256" key="2">
    <source>
        <dbReference type="ARBA" id="ARBA00022553"/>
    </source>
</evidence>
<feature type="active site" description="Proton donor; for dehydratase activity" evidence="3">
    <location>
        <position position="229"/>
    </location>
</feature>
<dbReference type="SMART" id="SM00829">
    <property type="entry name" value="PKS_ER"/>
    <property type="match status" value="1"/>
</dbReference>
<dbReference type="InterPro" id="IPR049900">
    <property type="entry name" value="PKS_mFAS_DH"/>
</dbReference>
<dbReference type="InterPro" id="IPR056501">
    <property type="entry name" value="NAD-bd_HRPKS_sdrA"/>
</dbReference>
<dbReference type="InterPro" id="IPR042104">
    <property type="entry name" value="PKS_dehydratase_sf"/>
</dbReference>
<dbReference type="RefSeq" id="XP_044722778.1">
    <property type="nucleotide sequence ID" value="XM_044861752.1"/>
</dbReference>
<dbReference type="InterPro" id="IPR036291">
    <property type="entry name" value="NAD(P)-bd_dom_sf"/>
</dbReference>
<dbReference type="InterPro" id="IPR049552">
    <property type="entry name" value="PKS_DH_N"/>
</dbReference>
<dbReference type="CDD" id="cd05195">
    <property type="entry name" value="enoyl_red"/>
    <property type="match status" value="1"/>
</dbReference>
<dbReference type="EMBL" id="JAIZPD010000003">
    <property type="protein sequence ID" value="KAH0965265.1"/>
    <property type="molecule type" value="Genomic_DNA"/>
</dbReference>
<keyword evidence="1" id="KW-0596">Phosphopantetheine</keyword>
<dbReference type="InterPro" id="IPR050091">
    <property type="entry name" value="PKS_NRPS_Biosynth_Enz"/>
</dbReference>
<dbReference type="SUPFAM" id="SSF50129">
    <property type="entry name" value="GroES-like"/>
    <property type="match status" value="1"/>
</dbReference>
<feature type="domain" description="PKS/mFAS DH" evidence="4">
    <location>
        <begin position="29"/>
        <end position="335"/>
    </location>
</feature>
<feature type="region of interest" description="C-terminal hotdog fold" evidence="3">
    <location>
        <begin position="174"/>
        <end position="335"/>
    </location>
</feature>
<dbReference type="GO" id="GO:0016491">
    <property type="term" value="F:oxidoreductase activity"/>
    <property type="evidence" value="ECO:0007669"/>
    <property type="project" value="InterPro"/>
</dbReference>
<dbReference type="Gene3D" id="3.40.50.720">
    <property type="entry name" value="NAD(P)-binding Rossmann-like Domain"/>
    <property type="match status" value="1"/>
</dbReference>
<feature type="region of interest" description="N-terminal hotdog fold" evidence="3">
    <location>
        <begin position="29"/>
        <end position="157"/>
    </location>
</feature>
<evidence type="ECO:0000256" key="1">
    <source>
        <dbReference type="ARBA" id="ARBA00022450"/>
    </source>
</evidence>
<dbReference type="Gene3D" id="3.90.180.10">
    <property type="entry name" value="Medium-chain alcohol dehydrogenases, catalytic domain"/>
    <property type="match status" value="2"/>
</dbReference>